<dbReference type="EMBL" id="KB822723">
    <property type="protein sequence ID" value="ETN37867.1"/>
    <property type="molecule type" value="Genomic_DNA"/>
</dbReference>
<dbReference type="AlphaFoldDB" id="W2RN52"/>
<protein>
    <recommendedName>
        <fullName evidence="5">Formyl-CoA transferase</fullName>
    </recommendedName>
</protein>
<sequence>MALPRRLITPRGPFYRSPFPSLAPRQILSNIAFLSLRRNNSTATTTTTTSAANPFPTDPNTQHLPLHGLKVLDLSRVLAGPFCTQILADYGASVLKVEQPGTGDETRLWRTQGETAQMWKASHPLMSLYFASINRNKRSMTLNLKDKRAVEMVKALASRSDVVVHNFLPGKAEGMGLGWESLREVNPRLVYASVSGYGATGPSSRRAGYDAIALAESGLLHITGERDGGPTKPGVAIADLCTGLYCHGAILAGLRQRDATGEGVRLDGSLFETGLSLLINVGLASLNLDREGGKRRRGGRYGLGHAALVPYGGFETGDGRMLFVAANNNRQWKMLCEVMGVRELSEVDKFGSNDGRVENRDEINGLLQQRFSQKTLTEWLEVFDGSGLPYGPINDVVEALEDKQSLAREMVVDIGDFEAAKDGILRTIGPAVKFEGTKMQVRRKPPLLGEHTDEVLAEMGYDEAGTKQLRHEGVV</sequence>
<reference evidence="3 4" key="1">
    <citation type="submission" date="2013-03" db="EMBL/GenBank/DDBJ databases">
        <title>The Genome Sequence of Phialophora europaea CBS 101466.</title>
        <authorList>
            <consortium name="The Broad Institute Genomics Platform"/>
            <person name="Cuomo C."/>
            <person name="de Hoog S."/>
            <person name="Gorbushina A."/>
            <person name="Walker B."/>
            <person name="Young S.K."/>
            <person name="Zeng Q."/>
            <person name="Gargeya S."/>
            <person name="Fitzgerald M."/>
            <person name="Haas B."/>
            <person name="Abouelleil A."/>
            <person name="Allen A.W."/>
            <person name="Alvarado L."/>
            <person name="Arachchi H.M."/>
            <person name="Berlin A.M."/>
            <person name="Chapman S.B."/>
            <person name="Gainer-Dewar J."/>
            <person name="Goldberg J."/>
            <person name="Griggs A."/>
            <person name="Gujja S."/>
            <person name="Hansen M."/>
            <person name="Howarth C."/>
            <person name="Imamovic A."/>
            <person name="Ireland A."/>
            <person name="Larimer J."/>
            <person name="McCowan C."/>
            <person name="Murphy C."/>
            <person name="Pearson M."/>
            <person name="Poon T.W."/>
            <person name="Priest M."/>
            <person name="Roberts A."/>
            <person name="Saif S."/>
            <person name="Shea T."/>
            <person name="Sisk P."/>
            <person name="Sykes S."/>
            <person name="Wortman J."/>
            <person name="Nusbaum C."/>
            <person name="Birren B."/>
        </authorList>
    </citation>
    <scope>NUCLEOTIDE SEQUENCE [LARGE SCALE GENOMIC DNA]</scope>
    <source>
        <strain evidence="3 4">CBS 101466</strain>
    </source>
</reference>
<evidence type="ECO:0000313" key="3">
    <source>
        <dbReference type="EMBL" id="ETN37867.1"/>
    </source>
</evidence>
<dbReference type="InterPro" id="IPR044855">
    <property type="entry name" value="CoA-Trfase_III_dom3_sf"/>
</dbReference>
<keyword evidence="4" id="KW-1185">Reference proteome</keyword>
<dbReference type="InterPro" id="IPR050483">
    <property type="entry name" value="CoA-transferase_III_domain"/>
</dbReference>
<dbReference type="HOGENOM" id="CLU_033975_0_1_1"/>
<dbReference type="VEuPathDB" id="FungiDB:HMPREF1541_07490"/>
<dbReference type="PANTHER" id="PTHR48207:SF3">
    <property type="entry name" value="SUCCINATE--HYDROXYMETHYLGLUTARATE COA-TRANSFERASE"/>
    <property type="match status" value="1"/>
</dbReference>
<dbReference type="Gene3D" id="3.40.50.10540">
    <property type="entry name" value="Crotonobetainyl-coa:carnitine coa-transferase, domain 1"/>
    <property type="match status" value="1"/>
</dbReference>
<dbReference type="GeneID" id="19974829"/>
<dbReference type="Proteomes" id="UP000030752">
    <property type="component" value="Unassembled WGS sequence"/>
</dbReference>
<organism evidence="3 4">
    <name type="scientific">Cyphellophora europaea (strain CBS 101466)</name>
    <name type="common">Phialophora europaea</name>
    <dbReference type="NCBI Taxonomy" id="1220924"/>
    <lineage>
        <taxon>Eukaryota</taxon>
        <taxon>Fungi</taxon>
        <taxon>Dikarya</taxon>
        <taxon>Ascomycota</taxon>
        <taxon>Pezizomycotina</taxon>
        <taxon>Eurotiomycetes</taxon>
        <taxon>Chaetothyriomycetidae</taxon>
        <taxon>Chaetothyriales</taxon>
        <taxon>Cyphellophoraceae</taxon>
        <taxon>Cyphellophora</taxon>
    </lineage>
</organism>
<dbReference type="Pfam" id="PF02515">
    <property type="entry name" value="CoA_transf_3"/>
    <property type="match status" value="1"/>
</dbReference>
<dbReference type="GO" id="GO:0047369">
    <property type="term" value="F:succinate-hydroxymethylglutarate CoA-transferase activity"/>
    <property type="evidence" value="ECO:0007669"/>
    <property type="project" value="TreeGrafter"/>
</dbReference>
<comment type="similarity">
    <text evidence="1">Belongs to the CoA-transferase III family.</text>
</comment>
<proteinExistence type="inferred from homology"/>
<dbReference type="OrthoDB" id="5863171at2759"/>
<dbReference type="GO" id="GO:0005739">
    <property type="term" value="C:mitochondrion"/>
    <property type="evidence" value="ECO:0007669"/>
    <property type="project" value="TreeGrafter"/>
</dbReference>
<dbReference type="STRING" id="1220924.W2RN52"/>
<dbReference type="Gene3D" id="3.30.1540.10">
    <property type="entry name" value="formyl-coa transferase, domain 3"/>
    <property type="match status" value="1"/>
</dbReference>
<dbReference type="InterPro" id="IPR003673">
    <property type="entry name" value="CoA-Trfase_fam_III"/>
</dbReference>
<dbReference type="SUPFAM" id="SSF89796">
    <property type="entry name" value="CoA-transferase family III (CaiB/BaiF)"/>
    <property type="match status" value="1"/>
</dbReference>
<evidence type="ECO:0008006" key="5">
    <source>
        <dbReference type="Google" id="ProtNLM"/>
    </source>
</evidence>
<evidence type="ECO:0000256" key="2">
    <source>
        <dbReference type="ARBA" id="ARBA00022679"/>
    </source>
</evidence>
<gene>
    <name evidence="3" type="ORF">HMPREF1541_07490</name>
</gene>
<evidence type="ECO:0000256" key="1">
    <source>
        <dbReference type="ARBA" id="ARBA00008383"/>
    </source>
</evidence>
<name>W2RN52_CYPE1</name>
<accession>W2RN52</accession>
<dbReference type="InterPro" id="IPR023606">
    <property type="entry name" value="CoA-Trfase_III_dom_1_sf"/>
</dbReference>
<keyword evidence="2" id="KW-0808">Transferase</keyword>
<evidence type="ECO:0000313" key="4">
    <source>
        <dbReference type="Proteomes" id="UP000030752"/>
    </source>
</evidence>
<dbReference type="eggNOG" id="KOG3957">
    <property type="taxonomic scope" value="Eukaryota"/>
</dbReference>
<dbReference type="RefSeq" id="XP_008720036.1">
    <property type="nucleotide sequence ID" value="XM_008721814.1"/>
</dbReference>
<dbReference type="PANTHER" id="PTHR48207">
    <property type="entry name" value="SUCCINATE--HYDROXYMETHYLGLUTARATE COA-TRANSFERASE"/>
    <property type="match status" value="1"/>
</dbReference>
<dbReference type="InParanoid" id="W2RN52"/>